<evidence type="ECO:0000259" key="1">
    <source>
        <dbReference type="Pfam" id="PF07589"/>
    </source>
</evidence>
<organism evidence="2">
    <name type="scientific">hydrothermal vent metagenome</name>
    <dbReference type="NCBI Taxonomy" id="652676"/>
    <lineage>
        <taxon>unclassified sequences</taxon>
        <taxon>metagenomes</taxon>
        <taxon>ecological metagenomes</taxon>
    </lineage>
</organism>
<dbReference type="Gene3D" id="2.60.120.430">
    <property type="entry name" value="Galactose-binding lectin"/>
    <property type="match status" value="1"/>
</dbReference>
<accession>A0A3B0RN72</accession>
<gene>
    <name evidence="2" type="ORF">MNBD_ALPHA02-1248</name>
</gene>
<protein>
    <recommendedName>
        <fullName evidence="1">Ice-binding protein C-terminal domain-containing protein</fullName>
    </recommendedName>
</protein>
<evidence type="ECO:0000313" key="2">
    <source>
        <dbReference type="EMBL" id="VAV93142.1"/>
    </source>
</evidence>
<name>A0A3B0RN72_9ZZZZ</name>
<sequence>MNLVKMTVIGFFMFFMGAMGAHATTIDVYAAGNSSTGGGGAVTGINIGIGDHLVMVTDVNDCWSAGLGPRVSNADGLIGTGGTCQPTAFFGNYTQAGVTAPYGTLMGKIGSGAFFVVGTFFDQIMTEAGALALYYWDANSGDNSGFVTVSINLNPNTGQNIPEPGILVLLGLGLGLLLFRRRV</sequence>
<dbReference type="EMBL" id="UOED01000080">
    <property type="protein sequence ID" value="VAV93142.1"/>
    <property type="molecule type" value="Genomic_DNA"/>
</dbReference>
<feature type="domain" description="Ice-binding protein C-terminal" evidence="1">
    <location>
        <begin position="161"/>
        <end position="182"/>
    </location>
</feature>
<dbReference type="AlphaFoldDB" id="A0A3B0RN72"/>
<proteinExistence type="predicted"/>
<dbReference type="NCBIfam" id="TIGR02595">
    <property type="entry name" value="PEP_CTERM"/>
    <property type="match status" value="1"/>
</dbReference>
<dbReference type="NCBIfam" id="TIGR01167">
    <property type="entry name" value="LPXTG_anchor"/>
    <property type="match status" value="1"/>
</dbReference>
<dbReference type="Pfam" id="PF07589">
    <property type="entry name" value="PEP-CTERM"/>
    <property type="match status" value="1"/>
</dbReference>
<reference evidence="2" key="1">
    <citation type="submission" date="2018-06" db="EMBL/GenBank/DDBJ databases">
        <authorList>
            <person name="Zhirakovskaya E."/>
        </authorList>
    </citation>
    <scope>NUCLEOTIDE SEQUENCE</scope>
</reference>
<dbReference type="InterPro" id="IPR013424">
    <property type="entry name" value="Ice-binding_C"/>
</dbReference>